<reference evidence="2" key="1">
    <citation type="submission" date="2015-08" db="EMBL/GenBank/DDBJ databases">
        <title>Fjat-14210 dsm16467.</title>
        <authorList>
            <person name="Liu B."/>
            <person name="Wang J."/>
            <person name="Zhu Y."/>
            <person name="Liu G."/>
            <person name="Chen Q."/>
            <person name="Chen Z."/>
            <person name="Lan J."/>
            <person name="Che J."/>
            <person name="Ge C."/>
            <person name="Shi H."/>
            <person name="Pan Z."/>
            <person name="Liu X."/>
        </authorList>
    </citation>
    <scope>NUCLEOTIDE SEQUENCE [LARGE SCALE GENOMIC DNA]</scope>
    <source>
        <strain evidence="2">DSM 16467</strain>
    </source>
</reference>
<name>A0A0M0L652_9BACI</name>
<dbReference type="Pfam" id="PF11213">
    <property type="entry name" value="DUF3006"/>
    <property type="match status" value="1"/>
</dbReference>
<comment type="caution">
    <text evidence="1">The sequence shown here is derived from an EMBL/GenBank/DDBJ whole genome shotgun (WGS) entry which is preliminary data.</text>
</comment>
<keyword evidence="2" id="KW-1185">Reference proteome</keyword>
<evidence type="ECO:0000313" key="2">
    <source>
        <dbReference type="Proteomes" id="UP000037558"/>
    </source>
</evidence>
<dbReference type="AlphaFoldDB" id="A0A0M0L652"/>
<proteinExistence type="predicted"/>
<gene>
    <name evidence="1" type="ORF">AMD01_10930</name>
</gene>
<dbReference type="EMBL" id="LILC01000013">
    <property type="protein sequence ID" value="KOO46352.1"/>
    <property type="molecule type" value="Genomic_DNA"/>
</dbReference>
<dbReference type="InterPro" id="IPR021377">
    <property type="entry name" value="DUF3006"/>
</dbReference>
<protein>
    <recommendedName>
        <fullName evidence="3">DUF3006 domain-containing protein</fullName>
    </recommendedName>
</protein>
<dbReference type="Proteomes" id="UP000037558">
    <property type="component" value="Unassembled WGS sequence"/>
</dbReference>
<evidence type="ECO:0000313" key="1">
    <source>
        <dbReference type="EMBL" id="KOO46352.1"/>
    </source>
</evidence>
<dbReference type="OrthoDB" id="164847at2"/>
<dbReference type="PATRIC" id="fig|284581.3.peg.2288"/>
<evidence type="ECO:0008006" key="3">
    <source>
        <dbReference type="Google" id="ProtNLM"/>
    </source>
</evidence>
<accession>A0A0M0L652</accession>
<organism evidence="1 2">
    <name type="scientific">Priestia koreensis</name>
    <dbReference type="NCBI Taxonomy" id="284581"/>
    <lineage>
        <taxon>Bacteria</taxon>
        <taxon>Bacillati</taxon>
        <taxon>Bacillota</taxon>
        <taxon>Bacilli</taxon>
        <taxon>Bacillales</taxon>
        <taxon>Bacillaceae</taxon>
        <taxon>Priestia</taxon>
    </lineage>
</organism>
<sequence>MKGIVDRFEDDFVVIEIHGQTEDVSKDIVHADVRVGDVVLLVNGKWVRDEEETKKREREIQTLMDDVWEK</sequence>
<dbReference type="RefSeq" id="WP_053401433.1">
    <property type="nucleotide sequence ID" value="NZ_JAMAUM010000014.1"/>
</dbReference>